<reference evidence="9 10" key="1">
    <citation type="submission" date="2019-09" db="EMBL/GenBank/DDBJ databases">
        <title>Phylogeny of genus Pseudoclavibacter and closely related genus.</title>
        <authorList>
            <person name="Li Y."/>
        </authorList>
    </citation>
    <scope>NUCLEOTIDE SEQUENCE [LARGE SCALE GENOMIC DNA]</scope>
    <source>
        <strain evidence="9 10">DSM 23821</strain>
    </source>
</reference>
<dbReference type="OrthoDB" id="226701at2"/>
<evidence type="ECO:0000256" key="6">
    <source>
        <dbReference type="SAM" id="MobiDB-lite"/>
    </source>
</evidence>
<dbReference type="PANTHER" id="PTHR37937">
    <property type="entry name" value="CONJUGATIVE TRANSFER: DNA TRANSPORT"/>
    <property type="match status" value="1"/>
</dbReference>
<dbReference type="GO" id="GO:0005886">
    <property type="term" value="C:plasma membrane"/>
    <property type="evidence" value="ECO:0007669"/>
    <property type="project" value="UniProtKB-SubCell"/>
</dbReference>
<sequence length="628" mass="66557">MERTTARKRIRTRALVIGGSVVAVAGAVAATNLVVRLGEHLSGGTQAVPADPVATVLDLVRGSIGWTGAMTLVLAGLLVVLAGLGALTLWVLRRRRARRTRVDYAARHMGRGDDVKALSRTAAAATSARLGLRGNDGLLLGETVGRREPLYAGWEDMWVVIAGPRTGKSTSVAIPSIAAAPGAVVVTSNKPDVVHATRHLRLARGRVWVFNPQRVSTDTATWWWNPLSSVVDDVSAAELAAHFANGSRQPGAQTDAFFDPAGRDLLTGLLLAAAAGGEPITRVSTWLSDPEDREPVGYLREHGWDTWAETVQGVISSPDKQRGGVYGTAQQMAACLANSHVREWITPGDPGDGRPEFDHRAFGSSTDTLYSLSREGAGSAGPIVLALTAAVAQAAERAASERASGRLAIPMVAVLDEAANVCRWGALPDLYSHFGSRGIIIQTILQSWSQGCEVWTEPGMNKLWSASNIKLYIGGVAETQFLEQLSQTIGDREFRTETVTRSQGDPSFAVQTSTDRILTVSELAALPRGRAVVVASGSRPALLRTVPWWQGDHATAIRASIAAAEQAERTAASNGMHAVGTDAQRGDHRGSDGRRPEQRSGGGTVHGDRAAAPDVVAGARTTLTERRA</sequence>
<evidence type="ECO:0000256" key="4">
    <source>
        <dbReference type="ARBA" id="ARBA00022989"/>
    </source>
</evidence>
<feature type="transmembrane region" description="Helical" evidence="7">
    <location>
        <begin position="69"/>
        <end position="92"/>
    </location>
</feature>
<proteinExistence type="predicted"/>
<keyword evidence="5 7" id="KW-0472">Membrane</keyword>
<keyword evidence="10" id="KW-1185">Reference proteome</keyword>
<evidence type="ECO:0000256" key="2">
    <source>
        <dbReference type="ARBA" id="ARBA00022475"/>
    </source>
</evidence>
<dbReference type="InterPro" id="IPR027417">
    <property type="entry name" value="P-loop_NTPase"/>
</dbReference>
<dbReference type="EMBL" id="WBJZ01000003">
    <property type="protein sequence ID" value="KAB1660385.1"/>
    <property type="molecule type" value="Genomic_DNA"/>
</dbReference>
<gene>
    <name evidence="9" type="ORF">F8O01_03425</name>
</gene>
<dbReference type="CDD" id="cd01127">
    <property type="entry name" value="TrwB_TraG_TraD_VirD4"/>
    <property type="match status" value="1"/>
</dbReference>
<organism evidence="9 10">
    <name type="scientific">Pseudoclavibacter chungangensis</name>
    <dbReference type="NCBI Taxonomy" id="587635"/>
    <lineage>
        <taxon>Bacteria</taxon>
        <taxon>Bacillati</taxon>
        <taxon>Actinomycetota</taxon>
        <taxon>Actinomycetes</taxon>
        <taxon>Micrococcales</taxon>
        <taxon>Microbacteriaceae</taxon>
        <taxon>Pseudoclavibacter</taxon>
    </lineage>
</organism>
<dbReference type="Gene3D" id="3.40.50.300">
    <property type="entry name" value="P-loop containing nucleotide triphosphate hydrolases"/>
    <property type="match status" value="1"/>
</dbReference>
<keyword evidence="2" id="KW-1003">Cell membrane</keyword>
<evidence type="ECO:0000313" key="9">
    <source>
        <dbReference type="EMBL" id="KAB1660385.1"/>
    </source>
</evidence>
<dbReference type="InterPro" id="IPR051539">
    <property type="entry name" value="T4SS-coupling_protein"/>
</dbReference>
<keyword evidence="4 7" id="KW-1133">Transmembrane helix</keyword>
<name>A0A7J5C1S6_9MICO</name>
<dbReference type="PANTHER" id="PTHR37937:SF1">
    <property type="entry name" value="CONJUGATIVE TRANSFER: DNA TRANSPORT"/>
    <property type="match status" value="1"/>
</dbReference>
<comment type="subcellular location">
    <subcellularLocation>
        <location evidence="1">Cell membrane</location>
        <topology evidence="1">Multi-pass membrane protein</topology>
    </subcellularLocation>
</comment>
<feature type="domain" description="TraD/TraG TraM recognition site" evidence="8">
    <location>
        <begin position="410"/>
        <end position="528"/>
    </location>
</feature>
<keyword evidence="3 7" id="KW-0812">Transmembrane</keyword>
<evidence type="ECO:0000259" key="8">
    <source>
        <dbReference type="Pfam" id="PF12696"/>
    </source>
</evidence>
<evidence type="ECO:0000256" key="3">
    <source>
        <dbReference type="ARBA" id="ARBA00022692"/>
    </source>
</evidence>
<feature type="region of interest" description="Disordered" evidence="6">
    <location>
        <begin position="568"/>
        <end position="628"/>
    </location>
</feature>
<dbReference type="InterPro" id="IPR032689">
    <property type="entry name" value="TraG-D_C"/>
</dbReference>
<protein>
    <submittedName>
        <fullName evidence="9">TraM recognition domain-containing protein</fullName>
    </submittedName>
</protein>
<dbReference type="Pfam" id="PF12696">
    <property type="entry name" value="TraG-D_C"/>
    <property type="match status" value="1"/>
</dbReference>
<evidence type="ECO:0000256" key="7">
    <source>
        <dbReference type="SAM" id="Phobius"/>
    </source>
</evidence>
<comment type="caution">
    <text evidence="9">The sequence shown here is derived from an EMBL/GenBank/DDBJ whole genome shotgun (WGS) entry which is preliminary data.</text>
</comment>
<dbReference type="RefSeq" id="WP_158039485.1">
    <property type="nucleotide sequence ID" value="NZ_JACCFV010000001.1"/>
</dbReference>
<feature type="compositionally biased region" description="Basic and acidic residues" evidence="6">
    <location>
        <begin position="584"/>
        <end position="598"/>
    </location>
</feature>
<evidence type="ECO:0000256" key="5">
    <source>
        <dbReference type="ARBA" id="ARBA00023136"/>
    </source>
</evidence>
<evidence type="ECO:0000256" key="1">
    <source>
        <dbReference type="ARBA" id="ARBA00004651"/>
    </source>
</evidence>
<accession>A0A7J5C1S6</accession>
<dbReference type="Proteomes" id="UP000467240">
    <property type="component" value="Unassembled WGS sequence"/>
</dbReference>
<evidence type="ECO:0000313" key="10">
    <source>
        <dbReference type="Proteomes" id="UP000467240"/>
    </source>
</evidence>
<dbReference type="SUPFAM" id="SSF52540">
    <property type="entry name" value="P-loop containing nucleoside triphosphate hydrolases"/>
    <property type="match status" value="1"/>
</dbReference>
<dbReference type="AlphaFoldDB" id="A0A7J5C1S6"/>